<keyword evidence="4" id="KW-1185">Reference proteome</keyword>
<feature type="compositionally biased region" description="Basic residues" evidence="1">
    <location>
        <begin position="265"/>
        <end position="275"/>
    </location>
</feature>
<feature type="transmembrane region" description="Helical" evidence="2">
    <location>
        <begin position="172"/>
        <end position="190"/>
    </location>
</feature>
<dbReference type="PATRIC" id="fig|1125718.3.peg.257"/>
<protein>
    <submittedName>
        <fullName evidence="3">ABC-2 family transporter protein</fullName>
    </submittedName>
</protein>
<accession>J1HPB0</accession>
<feature type="transmembrane region" description="Helical" evidence="2">
    <location>
        <begin position="21"/>
        <end position="41"/>
    </location>
</feature>
<keyword evidence="2" id="KW-0812">Transmembrane</keyword>
<feature type="compositionally biased region" description="Low complexity" evidence="1">
    <location>
        <begin position="252"/>
        <end position="264"/>
    </location>
</feature>
<name>J1HPB0_9ACTO</name>
<dbReference type="AlphaFoldDB" id="J1HPB0"/>
<feature type="region of interest" description="Disordered" evidence="1">
    <location>
        <begin position="252"/>
        <end position="275"/>
    </location>
</feature>
<dbReference type="RefSeq" id="WP_008729666.1">
    <property type="nucleotide sequence ID" value="NZ_AKFT01000012.1"/>
</dbReference>
<reference evidence="3 4" key="1">
    <citation type="submission" date="2012-05" db="EMBL/GenBank/DDBJ databases">
        <authorList>
            <person name="Harkins D.M."/>
            <person name="Madupu R."/>
            <person name="Durkin A.S."/>
            <person name="Torralba M."/>
            <person name="Methe B."/>
            <person name="Sutton G.G."/>
            <person name="Nelson K.E."/>
        </authorList>
    </citation>
    <scope>NUCLEOTIDE SEQUENCE [LARGE SCALE GENOMIC DNA]</scope>
    <source>
        <strain evidence="3 4">F0489</strain>
    </source>
</reference>
<keyword evidence="2" id="KW-1133">Transmembrane helix</keyword>
<dbReference type="eggNOG" id="ENOG5030W7P">
    <property type="taxonomic scope" value="Bacteria"/>
</dbReference>
<dbReference type="EMBL" id="AKFT01000012">
    <property type="protein sequence ID" value="EJF47433.1"/>
    <property type="molecule type" value="Genomic_DNA"/>
</dbReference>
<evidence type="ECO:0000256" key="2">
    <source>
        <dbReference type="SAM" id="Phobius"/>
    </source>
</evidence>
<gene>
    <name evidence="3" type="ORF">HMPREF1318_1366</name>
</gene>
<dbReference type="OrthoDB" id="3260988at2"/>
<organism evidence="3 4">
    <name type="scientific">Actinomyces massiliensis F0489</name>
    <dbReference type="NCBI Taxonomy" id="1125718"/>
    <lineage>
        <taxon>Bacteria</taxon>
        <taxon>Bacillati</taxon>
        <taxon>Actinomycetota</taxon>
        <taxon>Actinomycetes</taxon>
        <taxon>Actinomycetales</taxon>
        <taxon>Actinomycetaceae</taxon>
        <taxon>Actinomyces</taxon>
    </lineage>
</organism>
<proteinExistence type="predicted"/>
<dbReference type="Proteomes" id="UP000002941">
    <property type="component" value="Unassembled WGS sequence"/>
</dbReference>
<feature type="transmembrane region" description="Helical" evidence="2">
    <location>
        <begin position="141"/>
        <end position="160"/>
    </location>
</feature>
<keyword evidence="2" id="KW-0472">Membrane</keyword>
<feature type="transmembrane region" description="Helical" evidence="2">
    <location>
        <begin position="105"/>
        <end position="129"/>
    </location>
</feature>
<evidence type="ECO:0000256" key="1">
    <source>
        <dbReference type="SAM" id="MobiDB-lite"/>
    </source>
</evidence>
<comment type="caution">
    <text evidence="3">The sequence shown here is derived from an EMBL/GenBank/DDBJ whole genome shotgun (WGS) entry which is preliminary data.</text>
</comment>
<feature type="transmembrane region" description="Helical" evidence="2">
    <location>
        <begin position="218"/>
        <end position="247"/>
    </location>
</feature>
<feature type="transmembrane region" description="Helical" evidence="2">
    <location>
        <begin position="61"/>
        <end position="84"/>
    </location>
</feature>
<evidence type="ECO:0000313" key="3">
    <source>
        <dbReference type="EMBL" id="EJF47433.1"/>
    </source>
</evidence>
<sequence>MPPRAILTLMEADRRRLLRDGLLAWMMILPLVMAAAARAGLPELVLVLEGRGIMIGPWVPQLRAVAFTVVVPVLIGVVVGFMLLEEKQDRVWRALAVTGVRLRRYLVWRAMTCLAMAALVCLLCLLIAGPPGLSAVRQTCLALGAAPLAAAVALGLAAWTRDAIQGFAATKLLLVLLVLPAVAPLLAAPWRELLALVPSWWIVRAAENAGAMNDGGRWFPLVLGSAAVNLLIAGVAVACGAGGTALLRPFSRPASRSPARVSPGSRRRNRCRRRP</sequence>
<evidence type="ECO:0000313" key="4">
    <source>
        <dbReference type="Proteomes" id="UP000002941"/>
    </source>
</evidence>